<name>A0A2R8AED5_9RHOB</name>
<evidence type="ECO:0000313" key="1">
    <source>
        <dbReference type="EMBL" id="SPF30594.1"/>
    </source>
</evidence>
<evidence type="ECO:0000313" key="2">
    <source>
        <dbReference type="Proteomes" id="UP000244932"/>
    </source>
</evidence>
<reference evidence="1 2" key="1">
    <citation type="submission" date="2018-03" db="EMBL/GenBank/DDBJ databases">
        <authorList>
            <person name="Keele B.F."/>
        </authorList>
    </citation>
    <scope>NUCLEOTIDE SEQUENCE [LARGE SCALE GENOMIC DNA]</scope>
    <source>
        <strain evidence="1 2">CeCT 8812</strain>
    </source>
</reference>
<protein>
    <recommendedName>
        <fullName evidence="3">CENP-V/GFA domain-containing protein</fullName>
    </recommendedName>
</protein>
<organism evidence="1 2">
    <name type="scientific">Pontivivens insulae</name>
    <dbReference type="NCBI Taxonomy" id="1639689"/>
    <lineage>
        <taxon>Bacteria</taxon>
        <taxon>Pseudomonadati</taxon>
        <taxon>Pseudomonadota</taxon>
        <taxon>Alphaproteobacteria</taxon>
        <taxon>Rhodobacterales</taxon>
        <taxon>Paracoccaceae</taxon>
        <taxon>Pontivivens</taxon>
    </lineage>
</organism>
<dbReference type="AlphaFoldDB" id="A0A2R8AED5"/>
<dbReference type="OrthoDB" id="9807246at2"/>
<dbReference type="EMBL" id="OMKW01000004">
    <property type="protein sequence ID" value="SPF30594.1"/>
    <property type="molecule type" value="Genomic_DNA"/>
</dbReference>
<dbReference type="SUPFAM" id="SSF51316">
    <property type="entry name" value="Mss4-like"/>
    <property type="match status" value="1"/>
</dbReference>
<evidence type="ECO:0008006" key="3">
    <source>
        <dbReference type="Google" id="ProtNLM"/>
    </source>
</evidence>
<keyword evidence="2" id="KW-1185">Reference proteome</keyword>
<proteinExistence type="predicted"/>
<dbReference type="RefSeq" id="WP_108783318.1">
    <property type="nucleotide sequence ID" value="NZ_OMKW01000004.1"/>
</dbReference>
<dbReference type="Proteomes" id="UP000244932">
    <property type="component" value="Unassembled WGS sequence"/>
</dbReference>
<gene>
    <name evidence="1" type="ORF">POI8812_02934</name>
</gene>
<dbReference type="InterPro" id="IPR011057">
    <property type="entry name" value="Mss4-like_sf"/>
</dbReference>
<sequence length="93" mass="10034">MAVQSAEPPQIDGPLTVWQSAHHGERASCATCGGAVYFRSRLGSGLFDDQDGWTMTRQICAEGRPDHYAFGAPAPAFTGWGTIWAILTGRLPR</sequence>
<accession>A0A2R8AED5</accession>